<dbReference type="EMBL" id="NBNE01010926">
    <property type="protein sequence ID" value="OWY97030.1"/>
    <property type="molecule type" value="Genomic_DNA"/>
</dbReference>
<reference evidence="7" key="1">
    <citation type="submission" date="2017-03" db="EMBL/GenBank/DDBJ databases">
        <title>Phytopthora megakarya and P. palmivora, two closely related causual agents of cacao black pod achieved similar genome size and gene model numbers by different mechanisms.</title>
        <authorList>
            <person name="Ali S."/>
            <person name="Shao J."/>
            <person name="Larry D.J."/>
            <person name="Kronmiller B."/>
            <person name="Shen D."/>
            <person name="Strem M.D."/>
            <person name="Melnick R.L."/>
            <person name="Guiltinan M.J."/>
            <person name="Tyler B.M."/>
            <person name="Meinhardt L.W."/>
            <person name="Bailey B.A."/>
        </authorList>
    </citation>
    <scope>NUCLEOTIDE SEQUENCE [LARGE SCALE GENOMIC DNA]</scope>
    <source>
        <strain evidence="7">zdho120</strain>
    </source>
</reference>
<keyword evidence="3 5" id="KW-0964">Secreted</keyword>
<dbReference type="GO" id="GO:0005576">
    <property type="term" value="C:extracellular region"/>
    <property type="evidence" value="ECO:0007669"/>
    <property type="project" value="UniProtKB-SubCell"/>
</dbReference>
<comment type="domain">
    <text evidence="5">The RxLR-dEER motif acts to carry the protein into the host cell cytoplasm through binding to cell surface phosphatidylinositol-3-phosphate.</text>
</comment>
<evidence type="ECO:0000313" key="6">
    <source>
        <dbReference type="EMBL" id="OWY97030.1"/>
    </source>
</evidence>
<evidence type="ECO:0000256" key="5">
    <source>
        <dbReference type="RuleBase" id="RU367124"/>
    </source>
</evidence>
<evidence type="ECO:0000256" key="1">
    <source>
        <dbReference type="ARBA" id="ARBA00004613"/>
    </source>
</evidence>
<evidence type="ECO:0000256" key="2">
    <source>
        <dbReference type="ARBA" id="ARBA00010400"/>
    </source>
</evidence>
<feature type="non-terminal residue" evidence="6">
    <location>
        <position position="117"/>
    </location>
</feature>
<dbReference type="InterPro" id="IPR031825">
    <property type="entry name" value="RXLR"/>
</dbReference>
<dbReference type="AlphaFoldDB" id="A0A225UVC8"/>
<evidence type="ECO:0000313" key="7">
    <source>
        <dbReference type="Proteomes" id="UP000198211"/>
    </source>
</evidence>
<comment type="function">
    <text evidence="5">Effector that suppresses plant defense responses during pathogen infection.</text>
</comment>
<evidence type="ECO:0000256" key="3">
    <source>
        <dbReference type="ARBA" id="ARBA00022525"/>
    </source>
</evidence>
<dbReference type="Proteomes" id="UP000198211">
    <property type="component" value="Unassembled WGS sequence"/>
</dbReference>
<evidence type="ECO:0000256" key="4">
    <source>
        <dbReference type="ARBA" id="ARBA00022729"/>
    </source>
</evidence>
<comment type="similarity">
    <text evidence="2 5">Belongs to the RxLR effector family.</text>
</comment>
<proteinExistence type="inferred from homology"/>
<comment type="caution">
    <text evidence="6">The sequence shown here is derived from an EMBL/GenBank/DDBJ whole genome shotgun (WGS) entry which is preliminary data.</text>
</comment>
<comment type="subcellular location">
    <subcellularLocation>
        <location evidence="1 5">Secreted</location>
    </subcellularLocation>
</comment>
<feature type="chain" id="PRO_5028500267" description="RxLR effector protein" evidence="5">
    <location>
        <begin position="23"/>
        <end position="117"/>
    </location>
</feature>
<protein>
    <recommendedName>
        <fullName evidence="5">RxLR effector protein</fullName>
    </recommendedName>
</protein>
<name>A0A225UVC8_9STRA</name>
<organism evidence="6 7">
    <name type="scientific">Phytophthora megakarya</name>
    <dbReference type="NCBI Taxonomy" id="4795"/>
    <lineage>
        <taxon>Eukaryota</taxon>
        <taxon>Sar</taxon>
        <taxon>Stramenopiles</taxon>
        <taxon>Oomycota</taxon>
        <taxon>Peronosporomycetes</taxon>
        <taxon>Peronosporales</taxon>
        <taxon>Peronosporaceae</taxon>
        <taxon>Phytophthora</taxon>
    </lineage>
</organism>
<keyword evidence="7" id="KW-1185">Reference proteome</keyword>
<sequence>MRLSCILLIAAATTTLITSGKAAVVDSARKSDISTMASADAVITIGAAQDIDGEKRFLRYNDNEDEDRNLFDASKLKALTREADGLRYTELKGTGVKRFFKTLTSKYNPVNVPIPDE</sequence>
<feature type="signal peptide" evidence="5">
    <location>
        <begin position="1"/>
        <end position="22"/>
    </location>
</feature>
<gene>
    <name evidence="6" type="ORF">PHMEG_00032537</name>
</gene>
<dbReference type="Pfam" id="PF16810">
    <property type="entry name" value="RXLR"/>
    <property type="match status" value="1"/>
</dbReference>
<keyword evidence="4 5" id="KW-0732">Signal</keyword>
<dbReference type="OrthoDB" id="126025at2759"/>
<accession>A0A225UVC8</accession>